<organism evidence="1 2">
    <name type="scientific">Rhizoctonia solani</name>
    <dbReference type="NCBI Taxonomy" id="456999"/>
    <lineage>
        <taxon>Eukaryota</taxon>
        <taxon>Fungi</taxon>
        <taxon>Dikarya</taxon>
        <taxon>Basidiomycota</taxon>
        <taxon>Agaricomycotina</taxon>
        <taxon>Agaricomycetes</taxon>
        <taxon>Cantharellales</taxon>
        <taxon>Ceratobasidiaceae</taxon>
        <taxon>Rhizoctonia</taxon>
    </lineage>
</organism>
<dbReference type="AlphaFoldDB" id="A0A8H8SUM7"/>
<dbReference type="EMBL" id="CP059661">
    <property type="protein sequence ID" value="QRW18624.1"/>
    <property type="molecule type" value="Genomic_DNA"/>
</dbReference>
<evidence type="ECO:0000313" key="2">
    <source>
        <dbReference type="Proteomes" id="UP000650533"/>
    </source>
</evidence>
<name>A0A8H8SUM7_9AGAM</name>
<accession>A0A8H8SUM7</accession>
<gene>
    <name evidence="1" type="ORF">RhiXN_00030</name>
</gene>
<proteinExistence type="predicted"/>
<evidence type="ECO:0000313" key="1">
    <source>
        <dbReference type="EMBL" id="QRW18624.1"/>
    </source>
</evidence>
<reference evidence="1" key="1">
    <citation type="submission" date="2020-05" db="EMBL/GenBank/DDBJ databases">
        <title>Evolutionary and genomic comparisons of hybrid uninucleate and nonhybrid Rhizoctonia fungi.</title>
        <authorList>
            <person name="Li C."/>
            <person name="Chen X."/>
        </authorList>
    </citation>
    <scope>NUCLEOTIDE SEQUENCE</scope>
    <source>
        <strain evidence="1">AG-1 IA</strain>
    </source>
</reference>
<dbReference type="KEGG" id="rsx:RhiXN_00030"/>
<sequence>MAFEPMKRAWAICSLVAKQFKAGQEARWTLTLLADIGGRLGRGVILEESDISMILTLQSQVQQQLVNGKNIGNDKLARQTSIGVLDATIETIVIHLFASPACEWLTLMQEAAPIFRQLCPEPAGVPINLPSLLQHANVSLCYYAHTNVLCGAVMDLPMLFQYDCTPQNFSHVYSPIVEIENNSGTQWFHGTPDQFVAMFAKINAMQEDRWAPTPEIVTILERRIQDFQPIYSKLCDSFLLATRILVQECWRQVAYIYLYMGLCGDSSNTPHVKQAFKQFIKLLNSTKPGHMPDNFLILNFCAPAACKKQDCNIIRKRVQGIKINGPSHGVNDNAKIFENYWAHANAEGRPTIWSDVGEARKRVLGV</sequence>
<dbReference type="RefSeq" id="XP_043178861.1">
    <property type="nucleotide sequence ID" value="XM_043319849.1"/>
</dbReference>
<dbReference type="GeneID" id="67022312"/>
<dbReference type="Proteomes" id="UP000650533">
    <property type="component" value="Chromosome 4"/>
</dbReference>
<protein>
    <submittedName>
        <fullName evidence="1">Fungal specific transcription factor domain</fullName>
    </submittedName>
</protein>